<accession>A0AAE0NGM5</accession>
<keyword evidence="2 7" id="KW-0812">Transmembrane</keyword>
<feature type="transmembrane region" description="Helical" evidence="7">
    <location>
        <begin position="162"/>
        <end position="183"/>
    </location>
</feature>
<dbReference type="Pfam" id="PF20684">
    <property type="entry name" value="Fung_rhodopsin"/>
    <property type="match status" value="1"/>
</dbReference>
<feature type="transmembrane region" description="Helical" evidence="7">
    <location>
        <begin position="235"/>
        <end position="254"/>
    </location>
</feature>
<dbReference type="EMBL" id="JAULSW010000005">
    <property type="protein sequence ID" value="KAK3381148.1"/>
    <property type="molecule type" value="Genomic_DNA"/>
</dbReference>
<feature type="domain" description="Rhodopsin" evidence="8">
    <location>
        <begin position="27"/>
        <end position="259"/>
    </location>
</feature>
<protein>
    <recommendedName>
        <fullName evidence="8">Rhodopsin domain-containing protein</fullName>
    </recommendedName>
</protein>
<proteinExistence type="inferred from homology"/>
<name>A0AAE0NGM5_9PEZI</name>
<dbReference type="AlphaFoldDB" id="A0AAE0NGM5"/>
<dbReference type="InterPro" id="IPR049326">
    <property type="entry name" value="Rhodopsin_dom_fungi"/>
</dbReference>
<evidence type="ECO:0000313" key="9">
    <source>
        <dbReference type="EMBL" id="KAK3381148.1"/>
    </source>
</evidence>
<feature type="transmembrane region" description="Helical" evidence="7">
    <location>
        <begin position="119"/>
        <end position="142"/>
    </location>
</feature>
<comment type="subcellular location">
    <subcellularLocation>
        <location evidence="1">Membrane</location>
        <topology evidence="1">Multi-pass membrane protein</topology>
    </subcellularLocation>
</comment>
<dbReference type="PANTHER" id="PTHR33048">
    <property type="entry name" value="PTH11-LIKE INTEGRAL MEMBRANE PROTEIN (AFU_ORTHOLOGUE AFUA_5G11245)"/>
    <property type="match status" value="1"/>
</dbReference>
<reference evidence="9" key="1">
    <citation type="journal article" date="2023" name="Mol. Phylogenet. Evol.">
        <title>Genome-scale phylogeny and comparative genomics of the fungal order Sordariales.</title>
        <authorList>
            <person name="Hensen N."/>
            <person name="Bonometti L."/>
            <person name="Westerberg I."/>
            <person name="Brannstrom I.O."/>
            <person name="Guillou S."/>
            <person name="Cros-Aarteil S."/>
            <person name="Calhoun S."/>
            <person name="Haridas S."/>
            <person name="Kuo A."/>
            <person name="Mondo S."/>
            <person name="Pangilinan J."/>
            <person name="Riley R."/>
            <person name="LaButti K."/>
            <person name="Andreopoulos B."/>
            <person name="Lipzen A."/>
            <person name="Chen C."/>
            <person name="Yan M."/>
            <person name="Daum C."/>
            <person name="Ng V."/>
            <person name="Clum A."/>
            <person name="Steindorff A."/>
            <person name="Ohm R.A."/>
            <person name="Martin F."/>
            <person name="Silar P."/>
            <person name="Natvig D.O."/>
            <person name="Lalanne C."/>
            <person name="Gautier V."/>
            <person name="Ament-Velasquez S.L."/>
            <person name="Kruys A."/>
            <person name="Hutchinson M.I."/>
            <person name="Powell A.J."/>
            <person name="Barry K."/>
            <person name="Miller A.N."/>
            <person name="Grigoriev I.V."/>
            <person name="Debuchy R."/>
            <person name="Gladieux P."/>
            <person name="Hiltunen Thoren M."/>
            <person name="Johannesson H."/>
        </authorList>
    </citation>
    <scope>NUCLEOTIDE SEQUENCE</scope>
    <source>
        <strain evidence="9">CBS 232.78</strain>
    </source>
</reference>
<evidence type="ECO:0000256" key="5">
    <source>
        <dbReference type="ARBA" id="ARBA00038359"/>
    </source>
</evidence>
<reference evidence="9" key="2">
    <citation type="submission" date="2023-06" db="EMBL/GenBank/DDBJ databases">
        <authorList>
            <consortium name="Lawrence Berkeley National Laboratory"/>
            <person name="Haridas S."/>
            <person name="Hensen N."/>
            <person name="Bonometti L."/>
            <person name="Westerberg I."/>
            <person name="Brannstrom I.O."/>
            <person name="Guillou S."/>
            <person name="Cros-Aarteil S."/>
            <person name="Calhoun S."/>
            <person name="Kuo A."/>
            <person name="Mondo S."/>
            <person name="Pangilinan J."/>
            <person name="Riley R."/>
            <person name="LaButti K."/>
            <person name="Andreopoulos B."/>
            <person name="Lipzen A."/>
            <person name="Chen C."/>
            <person name="Yanf M."/>
            <person name="Daum C."/>
            <person name="Ng V."/>
            <person name="Clum A."/>
            <person name="Steindorff A."/>
            <person name="Ohm R."/>
            <person name="Martin F."/>
            <person name="Silar P."/>
            <person name="Natvig D."/>
            <person name="Lalanne C."/>
            <person name="Gautier V."/>
            <person name="Ament-velasquez S.L."/>
            <person name="Kruys A."/>
            <person name="Hutchinson M.I."/>
            <person name="Powell A.J."/>
            <person name="Barry K."/>
            <person name="Miller A.N."/>
            <person name="Grigoriev I.V."/>
            <person name="Debuchy R."/>
            <person name="Gladieux P."/>
            <person name="Thoren M.H."/>
            <person name="Johannesson H."/>
        </authorList>
    </citation>
    <scope>NUCLEOTIDE SEQUENCE</scope>
    <source>
        <strain evidence="9">CBS 232.78</strain>
    </source>
</reference>
<feature type="transmembrane region" description="Helical" evidence="7">
    <location>
        <begin position="195"/>
        <end position="215"/>
    </location>
</feature>
<dbReference type="PANTHER" id="PTHR33048:SF47">
    <property type="entry name" value="INTEGRAL MEMBRANE PROTEIN-RELATED"/>
    <property type="match status" value="1"/>
</dbReference>
<organism evidence="9 10">
    <name type="scientific">Podospora didyma</name>
    <dbReference type="NCBI Taxonomy" id="330526"/>
    <lineage>
        <taxon>Eukaryota</taxon>
        <taxon>Fungi</taxon>
        <taxon>Dikarya</taxon>
        <taxon>Ascomycota</taxon>
        <taxon>Pezizomycotina</taxon>
        <taxon>Sordariomycetes</taxon>
        <taxon>Sordariomycetidae</taxon>
        <taxon>Sordariales</taxon>
        <taxon>Podosporaceae</taxon>
        <taxon>Podospora</taxon>
    </lineage>
</organism>
<dbReference type="Proteomes" id="UP001285441">
    <property type="component" value="Unassembled WGS sequence"/>
</dbReference>
<comment type="caution">
    <text evidence="9">The sequence shown here is derived from an EMBL/GenBank/DDBJ whole genome shotgun (WGS) entry which is preliminary data.</text>
</comment>
<evidence type="ECO:0000256" key="4">
    <source>
        <dbReference type="ARBA" id="ARBA00023136"/>
    </source>
</evidence>
<evidence type="ECO:0000259" key="8">
    <source>
        <dbReference type="Pfam" id="PF20684"/>
    </source>
</evidence>
<feature type="region of interest" description="Disordered" evidence="6">
    <location>
        <begin position="271"/>
        <end position="309"/>
    </location>
</feature>
<evidence type="ECO:0000256" key="3">
    <source>
        <dbReference type="ARBA" id="ARBA00022989"/>
    </source>
</evidence>
<dbReference type="GO" id="GO:0016020">
    <property type="term" value="C:membrane"/>
    <property type="evidence" value="ECO:0007669"/>
    <property type="project" value="UniProtKB-SubCell"/>
</dbReference>
<evidence type="ECO:0000256" key="6">
    <source>
        <dbReference type="SAM" id="MobiDB-lite"/>
    </source>
</evidence>
<sequence>MPWTERGWTVFAWTLSFTLLATLCVALRFISRRFVLGVLRPTDWLFTIGHLVSVAFNIDSGLGQPVADLGDAEPEAQQKAVYSQILTYNVCLVATKISILLLFLDIFRTSIVRKATIGALALVCIYSFYLILSSIFSCTPVQAFWEPRAQLTHCPIYGPKKFYADAGVSIATDFFIFALPMPVIRSMTLPWRQKLWLYFVFALGFFVCITSMIRIHFLRFTLTSSDPTWDGIHVTIWSGLEINVAIIAAGLLTLKPLVDKLFPGFLDGNPDRRKDESPGHVGAGDSSFNPPTISSPLPRHVQVPDMQMV</sequence>
<evidence type="ECO:0000256" key="7">
    <source>
        <dbReference type="SAM" id="Phobius"/>
    </source>
</evidence>
<keyword evidence="3 7" id="KW-1133">Transmembrane helix</keyword>
<keyword evidence="4 7" id="KW-0472">Membrane</keyword>
<comment type="similarity">
    <text evidence="5">Belongs to the SAT4 family.</text>
</comment>
<evidence type="ECO:0000256" key="2">
    <source>
        <dbReference type="ARBA" id="ARBA00022692"/>
    </source>
</evidence>
<evidence type="ECO:0000313" key="10">
    <source>
        <dbReference type="Proteomes" id="UP001285441"/>
    </source>
</evidence>
<evidence type="ECO:0000256" key="1">
    <source>
        <dbReference type="ARBA" id="ARBA00004141"/>
    </source>
</evidence>
<dbReference type="InterPro" id="IPR052337">
    <property type="entry name" value="SAT4-like"/>
</dbReference>
<feature type="transmembrane region" description="Helical" evidence="7">
    <location>
        <begin position="85"/>
        <end position="107"/>
    </location>
</feature>
<gene>
    <name evidence="9" type="ORF">B0H63DRAFT_523883</name>
</gene>
<keyword evidence="10" id="KW-1185">Reference proteome</keyword>
<feature type="compositionally biased region" description="Polar residues" evidence="6">
    <location>
        <begin position="286"/>
        <end position="295"/>
    </location>
</feature>